<evidence type="ECO:0000256" key="2">
    <source>
        <dbReference type="SAM" id="SignalP"/>
    </source>
</evidence>
<keyword evidence="4" id="KW-1185">Reference proteome</keyword>
<dbReference type="PROSITE" id="PS51257">
    <property type="entry name" value="PROKAR_LIPOPROTEIN"/>
    <property type="match status" value="1"/>
</dbReference>
<sequence length="156" mass="16434">MRRSIVLAALALALTACGTGGEGVAAPSSSAAMSQEERSREFAKCMRDNGVDVPDPEPGGKSGGFGKVDRTDPDFDRAREACRAFLPGGGDLSELDPEKLEQLRVFAQCMRDNGVDVPDPDPNGGKLSGLGSIDRNSPAFRAALDACREKLPELGR</sequence>
<evidence type="ECO:0000256" key="1">
    <source>
        <dbReference type="SAM" id="MobiDB-lite"/>
    </source>
</evidence>
<evidence type="ECO:0008006" key="5">
    <source>
        <dbReference type="Google" id="ProtNLM"/>
    </source>
</evidence>
<gene>
    <name evidence="3" type="ORF">B0I31_10358</name>
</gene>
<feature type="signal peptide" evidence="2">
    <location>
        <begin position="1"/>
        <end position="18"/>
    </location>
</feature>
<feature type="compositionally biased region" description="Basic and acidic residues" evidence="1">
    <location>
        <begin position="35"/>
        <end position="50"/>
    </location>
</feature>
<feature type="region of interest" description="Disordered" evidence="1">
    <location>
        <begin position="20"/>
        <end position="73"/>
    </location>
</feature>
<evidence type="ECO:0000313" key="3">
    <source>
        <dbReference type="EMBL" id="PSL56309.1"/>
    </source>
</evidence>
<comment type="caution">
    <text evidence="3">The sequence shown here is derived from an EMBL/GenBank/DDBJ whole genome shotgun (WGS) entry which is preliminary data.</text>
</comment>
<dbReference type="EMBL" id="PYAX01000003">
    <property type="protein sequence ID" value="PSL56309.1"/>
    <property type="molecule type" value="Genomic_DNA"/>
</dbReference>
<organism evidence="3 4">
    <name type="scientific">Saccharothrix carnea</name>
    <dbReference type="NCBI Taxonomy" id="1280637"/>
    <lineage>
        <taxon>Bacteria</taxon>
        <taxon>Bacillati</taxon>
        <taxon>Actinomycetota</taxon>
        <taxon>Actinomycetes</taxon>
        <taxon>Pseudonocardiales</taxon>
        <taxon>Pseudonocardiaceae</taxon>
        <taxon>Saccharothrix</taxon>
    </lineage>
</organism>
<accession>A0A2P8ICW6</accession>
<reference evidence="3 4" key="1">
    <citation type="submission" date="2018-03" db="EMBL/GenBank/DDBJ databases">
        <title>Genomic Encyclopedia of Type Strains, Phase III (KMG-III): the genomes of soil and plant-associated and newly described type strains.</title>
        <authorList>
            <person name="Whitman W."/>
        </authorList>
    </citation>
    <scope>NUCLEOTIDE SEQUENCE [LARGE SCALE GENOMIC DNA]</scope>
    <source>
        <strain evidence="3 4">CGMCC 4.7097</strain>
    </source>
</reference>
<dbReference type="RefSeq" id="WP_106614800.1">
    <property type="nucleotide sequence ID" value="NZ_PYAX01000003.1"/>
</dbReference>
<feature type="region of interest" description="Disordered" evidence="1">
    <location>
        <begin position="113"/>
        <end position="135"/>
    </location>
</feature>
<dbReference type="AlphaFoldDB" id="A0A2P8ICW6"/>
<feature type="chain" id="PRO_5039143003" description="Lipoprotein" evidence="2">
    <location>
        <begin position="19"/>
        <end position="156"/>
    </location>
</feature>
<dbReference type="Proteomes" id="UP000241118">
    <property type="component" value="Unassembled WGS sequence"/>
</dbReference>
<evidence type="ECO:0000313" key="4">
    <source>
        <dbReference type="Proteomes" id="UP000241118"/>
    </source>
</evidence>
<dbReference type="OrthoDB" id="7949713at2"/>
<name>A0A2P8ICW6_SACCR</name>
<proteinExistence type="predicted"/>
<protein>
    <recommendedName>
        <fullName evidence="5">Lipoprotein</fullName>
    </recommendedName>
</protein>
<keyword evidence="2" id="KW-0732">Signal</keyword>